<dbReference type="OMA" id="CEWANEP"/>
<gene>
    <name evidence="5" type="ORF">ABL_09408</name>
</gene>
<evidence type="ECO:0000313" key="5">
    <source>
        <dbReference type="EMBL" id="GAQ46747.1"/>
    </source>
</evidence>
<accession>A0A117E396</accession>
<evidence type="ECO:0000256" key="1">
    <source>
        <dbReference type="ARBA" id="ARBA00005964"/>
    </source>
</evidence>
<dbReference type="AlphaFoldDB" id="A0A117E396"/>
<comment type="similarity">
    <text evidence="1 3">Belongs to the type-B carboxylesterase/lipase family.</text>
</comment>
<evidence type="ECO:0000259" key="4">
    <source>
        <dbReference type="Pfam" id="PF00135"/>
    </source>
</evidence>
<dbReference type="PROSITE" id="PS00941">
    <property type="entry name" value="CARBOXYLESTERASE_B_2"/>
    <property type="match status" value="1"/>
</dbReference>
<dbReference type="PROSITE" id="PS00122">
    <property type="entry name" value="CARBOXYLESTERASE_B_1"/>
    <property type="match status" value="1"/>
</dbReference>
<dbReference type="PANTHER" id="PTHR11559">
    <property type="entry name" value="CARBOXYLESTERASE"/>
    <property type="match status" value="1"/>
</dbReference>
<dbReference type="SUPFAM" id="SSF53474">
    <property type="entry name" value="alpha/beta-Hydrolases"/>
    <property type="match status" value="1"/>
</dbReference>
<organism evidence="5 6">
    <name type="scientific">Aspergillus niger</name>
    <dbReference type="NCBI Taxonomy" id="5061"/>
    <lineage>
        <taxon>Eukaryota</taxon>
        <taxon>Fungi</taxon>
        <taxon>Dikarya</taxon>
        <taxon>Ascomycota</taxon>
        <taxon>Pezizomycotina</taxon>
        <taxon>Eurotiomycetes</taxon>
        <taxon>Eurotiomycetidae</taxon>
        <taxon>Eurotiales</taxon>
        <taxon>Aspergillaceae</taxon>
        <taxon>Aspergillus</taxon>
        <taxon>Aspergillus subgen. Circumdati</taxon>
    </lineage>
</organism>
<dbReference type="InterPro" id="IPR019826">
    <property type="entry name" value="Carboxylesterase_B_AS"/>
</dbReference>
<dbReference type="ESTHER" id="aspng-a0a117e396">
    <property type="family name" value="Fungal_carboxylesterase_lipase"/>
</dbReference>
<dbReference type="InterPro" id="IPR019819">
    <property type="entry name" value="Carboxylesterase_B_CS"/>
</dbReference>
<dbReference type="EC" id="3.1.1.-" evidence="3"/>
<evidence type="ECO:0000313" key="6">
    <source>
        <dbReference type="Proteomes" id="UP000068243"/>
    </source>
</evidence>
<dbReference type="InterPro" id="IPR050309">
    <property type="entry name" value="Type-B_Carboxylest/Lipase"/>
</dbReference>
<dbReference type="InterPro" id="IPR029058">
    <property type="entry name" value="AB_hydrolase_fold"/>
</dbReference>
<dbReference type="VEuPathDB" id="FungiDB:M747DRAFT_346997"/>
<proteinExistence type="inferred from homology"/>
<dbReference type="GO" id="GO:0016787">
    <property type="term" value="F:hydrolase activity"/>
    <property type="evidence" value="ECO:0007669"/>
    <property type="project" value="UniProtKB-KW"/>
</dbReference>
<dbReference type="VEuPathDB" id="FungiDB:ASPNIDRAFT2_41437"/>
<keyword evidence="2 3" id="KW-0378">Hydrolase</keyword>
<dbReference type="OrthoDB" id="408631at2759"/>
<comment type="caution">
    <text evidence="5">The sequence shown here is derived from an EMBL/GenBank/DDBJ whole genome shotgun (WGS) entry which is preliminary data.</text>
</comment>
<evidence type="ECO:0000256" key="2">
    <source>
        <dbReference type="ARBA" id="ARBA00022801"/>
    </source>
</evidence>
<dbReference type="VEuPathDB" id="FungiDB:ATCC64974_71560"/>
<dbReference type="InterPro" id="IPR002018">
    <property type="entry name" value="CarbesteraseB"/>
</dbReference>
<dbReference type="Gene3D" id="3.40.50.1820">
    <property type="entry name" value="alpha/beta hydrolase"/>
    <property type="match status" value="1"/>
</dbReference>
<evidence type="ECO:0000256" key="3">
    <source>
        <dbReference type="RuleBase" id="RU361235"/>
    </source>
</evidence>
<dbReference type="EMBL" id="BCMY01000022">
    <property type="protein sequence ID" value="GAQ46747.1"/>
    <property type="molecule type" value="Genomic_DNA"/>
</dbReference>
<sequence length="553" mass="61309">MTASFPPVAINGGLIEGKTSDVDASITLYLGIPYAAPPTGPRRFQPPQPVIPWEGVKKCHEIGPICPQAPPDPRWINVLQGHQQSEDCLYLNVFQPGEAHEKPYPVFIWFHGGGFREGGSADPNFDGTGLAKKGVIVVVPSFRLSIFGYYAHPELSAESPSGTSGMMGMLDAVEVLRWVQSNIAAFGGNPSQVTIGGQSAGNAMCHTLLVSPLAKSLLHGVILQSGPRSFQEPAVANGPMSYRTLQQAEDDGVHLLKELGLQSIEELREFNDIDKLCELSTRRDPRCWGPPPLFRLTLDGYVIPKPWHQIFAEGPANDVPILAGMNSEEGGTYNEPRFTYEDFVECVESRLGQHSTYGQGDSKWVKRFHQLYTPTDHETGKGPLDAWNSAARDNTRNNITLWAQEYHQKTASPVYGYYFTHPIPPWNNWQPDYSQPKVPGFTNQKGPVTGAYHGAEFAYTFNSLITNNLRPWSNTDRIVGDKVSTLWANFVKCGNPNGRPGENESPEGVASWPNLIEHPHALLELGGEWQTIRTTEPEIEEFWTSYVRSQKAW</sequence>
<protein>
    <recommendedName>
        <fullName evidence="3">Carboxylic ester hydrolase</fullName>
        <ecNumber evidence="3">3.1.1.-</ecNumber>
    </recommendedName>
</protein>
<dbReference type="VEuPathDB" id="FungiDB:An16g00030"/>
<reference evidence="6" key="1">
    <citation type="journal article" date="2016" name="Genome Announc.">
        <title>Draft genome sequence of Aspergillus niger strain An76.</title>
        <authorList>
            <person name="Gong W."/>
            <person name="Cheng Z."/>
            <person name="Zhang H."/>
            <person name="Liu L."/>
            <person name="Gao P."/>
            <person name="Wang L."/>
        </authorList>
    </citation>
    <scope>NUCLEOTIDE SEQUENCE [LARGE SCALE GENOMIC DNA]</scope>
    <source>
        <strain evidence="6">An76</strain>
    </source>
</reference>
<dbReference type="Proteomes" id="UP000068243">
    <property type="component" value="Unassembled WGS sequence"/>
</dbReference>
<feature type="domain" description="Carboxylesterase type B" evidence="4">
    <location>
        <begin position="7"/>
        <end position="531"/>
    </location>
</feature>
<dbReference type="Pfam" id="PF00135">
    <property type="entry name" value="COesterase"/>
    <property type="match status" value="1"/>
</dbReference>
<name>A0A117E396_ASPNG</name>